<dbReference type="AlphaFoldDB" id="A0A0T6B842"/>
<name>A0A0T6B842_9SCAR</name>
<dbReference type="SUPFAM" id="SSF90112">
    <property type="entry name" value="Neurotransmitter-gated ion-channel transmembrane pore"/>
    <property type="match status" value="1"/>
</dbReference>
<reference evidence="3 4" key="1">
    <citation type="submission" date="2015-09" db="EMBL/GenBank/DDBJ databases">
        <title>Draft genome of the scarab beetle Oryctes borbonicus.</title>
        <authorList>
            <person name="Meyer J.M."/>
            <person name="Markov G.V."/>
            <person name="Baskaran P."/>
            <person name="Herrmann M."/>
            <person name="Sommer R.J."/>
            <person name="Roedelsperger C."/>
        </authorList>
    </citation>
    <scope>NUCLEOTIDE SEQUENCE [LARGE SCALE GENOMIC DNA]</scope>
    <source>
        <strain evidence="3">OB123</strain>
        <tissue evidence="3">Whole animal</tissue>
    </source>
</reference>
<dbReference type="Proteomes" id="UP000051574">
    <property type="component" value="Unassembled WGS sequence"/>
</dbReference>
<organism evidence="3 4">
    <name type="scientific">Oryctes borbonicus</name>
    <dbReference type="NCBI Taxonomy" id="1629725"/>
    <lineage>
        <taxon>Eukaryota</taxon>
        <taxon>Metazoa</taxon>
        <taxon>Ecdysozoa</taxon>
        <taxon>Arthropoda</taxon>
        <taxon>Hexapoda</taxon>
        <taxon>Insecta</taxon>
        <taxon>Pterygota</taxon>
        <taxon>Neoptera</taxon>
        <taxon>Endopterygota</taxon>
        <taxon>Coleoptera</taxon>
        <taxon>Polyphaga</taxon>
        <taxon>Scarabaeiformia</taxon>
        <taxon>Scarabaeidae</taxon>
        <taxon>Dynastinae</taxon>
        <taxon>Oryctes</taxon>
    </lineage>
</organism>
<feature type="transmembrane region" description="Helical" evidence="1">
    <location>
        <begin position="57"/>
        <end position="77"/>
    </location>
</feature>
<keyword evidence="1" id="KW-1133">Transmembrane helix</keyword>
<dbReference type="GO" id="GO:0006811">
    <property type="term" value="P:monoatomic ion transport"/>
    <property type="evidence" value="ECO:0007669"/>
    <property type="project" value="InterPro"/>
</dbReference>
<protein>
    <submittedName>
        <fullName evidence="3">Ion channel</fullName>
    </submittedName>
</protein>
<comment type="caution">
    <text evidence="3">The sequence shown here is derived from an EMBL/GenBank/DDBJ whole genome shotgun (WGS) entry which is preliminary data.</text>
</comment>
<evidence type="ECO:0000313" key="4">
    <source>
        <dbReference type="Proteomes" id="UP000051574"/>
    </source>
</evidence>
<evidence type="ECO:0000313" key="3">
    <source>
        <dbReference type="EMBL" id="KRT83492.1"/>
    </source>
</evidence>
<evidence type="ECO:0000256" key="1">
    <source>
        <dbReference type="SAM" id="Phobius"/>
    </source>
</evidence>
<dbReference type="EMBL" id="LJIG01009232">
    <property type="protein sequence ID" value="KRT83492.1"/>
    <property type="molecule type" value="Genomic_DNA"/>
</dbReference>
<dbReference type="Gene3D" id="1.20.58.390">
    <property type="entry name" value="Neurotransmitter-gated ion-channel transmembrane domain"/>
    <property type="match status" value="1"/>
</dbReference>
<feature type="transmembrane region" description="Helical" evidence="1">
    <location>
        <begin position="89"/>
        <end position="111"/>
    </location>
</feature>
<dbReference type="OrthoDB" id="6802990at2759"/>
<feature type="transmembrane region" description="Helical" evidence="1">
    <location>
        <begin position="25"/>
        <end position="45"/>
    </location>
</feature>
<keyword evidence="1" id="KW-0472">Membrane</keyword>
<feature type="non-terminal residue" evidence="3">
    <location>
        <position position="162"/>
    </location>
</feature>
<keyword evidence="1" id="KW-0812">Transmembrane</keyword>
<dbReference type="InterPro" id="IPR006029">
    <property type="entry name" value="Neurotrans-gated_channel_TM"/>
</dbReference>
<accession>A0A0T6B842</accession>
<keyword evidence="4" id="KW-1185">Reference proteome</keyword>
<evidence type="ECO:0000259" key="2">
    <source>
        <dbReference type="Pfam" id="PF02932"/>
    </source>
</evidence>
<dbReference type="GO" id="GO:0016020">
    <property type="term" value="C:membrane"/>
    <property type="evidence" value="ECO:0007669"/>
    <property type="project" value="InterPro"/>
</dbReference>
<sequence length="162" mass="18368">MYLDEVEDGSASISLLLTLKRLSSIYKLIFLSPFFVISACCLSTFWTSPFGYQKVSLGCVQLIIESIILVCISTMLPGHSMKVPTLITLYSHCLIYTLVSIIISIIVINLSRNRHSRSVSRWFEVILLSNFLQRTLFLPKIDEDDDQGIRTINQSTEIVCIQ</sequence>
<feature type="domain" description="Neurotransmitter-gated ion-channel transmembrane" evidence="2">
    <location>
        <begin position="52"/>
        <end position="140"/>
    </location>
</feature>
<gene>
    <name evidence="3" type="ORF">AMK59_4789</name>
</gene>
<dbReference type="Pfam" id="PF02932">
    <property type="entry name" value="Neur_chan_memb"/>
    <property type="match status" value="1"/>
</dbReference>
<dbReference type="InterPro" id="IPR036719">
    <property type="entry name" value="Neuro-gated_channel_TM_sf"/>
</dbReference>
<proteinExistence type="predicted"/>
<dbReference type="InterPro" id="IPR038050">
    <property type="entry name" value="Neuro_actylchol_rec"/>
</dbReference>